<name>A0A9X2KBQ6_9ACTN</name>
<protein>
    <submittedName>
        <fullName evidence="3">Excisionase family DNA binding protein</fullName>
    </submittedName>
</protein>
<evidence type="ECO:0000256" key="1">
    <source>
        <dbReference type="SAM" id="MobiDB-lite"/>
    </source>
</evidence>
<evidence type="ECO:0000313" key="4">
    <source>
        <dbReference type="Proteomes" id="UP001139648"/>
    </source>
</evidence>
<feature type="domain" description="Helix-turn-helix" evidence="2">
    <location>
        <begin position="15"/>
        <end position="63"/>
    </location>
</feature>
<keyword evidence="4" id="KW-1185">Reference proteome</keyword>
<evidence type="ECO:0000313" key="3">
    <source>
        <dbReference type="EMBL" id="MCP2364241.1"/>
    </source>
</evidence>
<dbReference type="Pfam" id="PF12728">
    <property type="entry name" value="HTH_17"/>
    <property type="match status" value="1"/>
</dbReference>
<dbReference type="SUPFAM" id="SSF46955">
    <property type="entry name" value="Putative DNA-binding domain"/>
    <property type="match status" value="1"/>
</dbReference>
<feature type="region of interest" description="Disordered" evidence="1">
    <location>
        <begin position="67"/>
        <end position="92"/>
    </location>
</feature>
<sequence length="92" mass="10641">MSSESKASPQLEPELLKLPEAATIMNVSLRTVYQLINSGELDSYRIRGNRRISRQHLDEYLERALRDTRPTLGERHHQAVSRPRRNRTKSSA</sequence>
<dbReference type="Proteomes" id="UP001139648">
    <property type="component" value="Unassembled WGS sequence"/>
</dbReference>
<dbReference type="InterPro" id="IPR010093">
    <property type="entry name" value="SinI_DNA-bd"/>
</dbReference>
<dbReference type="NCBIfam" id="TIGR01764">
    <property type="entry name" value="excise"/>
    <property type="match status" value="1"/>
</dbReference>
<dbReference type="EMBL" id="JAMZEB010000002">
    <property type="protein sequence ID" value="MCP2364241.1"/>
    <property type="molecule type" value="Genomic_DNA"/>
</dbReference>
<proteinExistence type="predicted"/>
<comment type="caution">
    <text evidence="3">The sequence shown here is derived from an EMBL/GenBank/DDBJ whole genome shotgun (WGS) entry which is preliminary data.</text>
</comment>
<dbReference type="GO" id="GO:0003677">
    <property type="term" value="F:DNA binding"/>
    <property type="evidence" value="ECO:0007669"/>
    <property type="project" value="InterPro"/>
</dbReference>
<dbReference type="InterPro" id="IPR009061">
    <property type="entry name" value="DNA-bd_dom_put_sf"/>
</dbReference>
<reference evidence="3" key="1">
    <citation type="submission" date="2022-06" db="EMBL/GenBank/DDBJ databases">
        <title>Sequencing the genomes of 1000 actinobacteria strains.</title>
        <authorList>
            <person name="Klenk H.-P."/>
        </authorList>
    </citation>
    <scope>NUCLEOTIDE SEQUENCE</scope>
    <source>
        <strain evidence="3">DSM 46694</strain>
    </source>
</reference>
<dbReference type="RefSeq" id="WP_253756511.1">
    <property type="nucleotide sequence ID" value="NZ_BAABKA010000012.1"/>
</dbReference>
<organism evidence="3 4">
    <name type="scientific">Nonomuraea thailandensis</name>
    <dbReference type="NCBI Taxonomy" id="1188745"/>
    <lineage>
        <taxon>Bacteria</taxon>
        <taxon>Bacillati</taxon>
        <taxon>Actinomycetota</taxon>
        <taxon>Actinomycetes</taxon>
        <taxon>Streptosporangiales</taxon>
        <taxon>Streptosporangiaceae</taxon>
        <taxon>Nonomuraea</taxon>
    </lineage>
</organism>
<feature type="compositionally biased region" description="Basic and acidic residues" evidence="1">
    <location>
        <begin position="67"/>
        <end position="77"/>
    </location>
</feature>
<evidence type="ECO:0000259" key="2">
    <source>
        <dbReference type="Pfam" id="PF12728"/>
    </source>
</evidence>
<dbReference type="AlphaFoldDB" id="A0A9X2KBQ6"/>
<dbReference type="InterPro" id="IPR041657">
    <property type="entry name" value="HTH_17"/>
</dbReference>
<accession>A0A9X2KBQ6</accession>
<gene>
    <name evidence="3" type="ORF">HD597_011261</name>
</gene>
<feature type="compositionally biased region" description="Basic residues" evidence="1">
    <location>
        <begin position="78"/>
        <end position="92"/>
    </location>
</feature>